<feature type="compositionally biased region" description="Basic and acidic residues" evidence="1">
    <location>
        <begin position="7"/>
        <end position="21"/>
    </location>
</feature>
<proteinExistence type="predicted"/>
<dbReference type="Proteomes" id="UP000471293">
    <property type="component" value="Unassembled WGS sequence"/>
</dbReference>
<evidence type="ECO:0000313" key="2">
    <source>
        <dbReference type="EMBL" id="NEA16598.1"/>
    </source>
</evidence>
<feature type="region of interest" description="Disordered" evidence="1">
    <location>
        <begin position="1"/>
        <end position="22"/>
    </location>
</feature>
<comment type="caution">
    <text evidence="2">The sequence shown here is derived from an EMBL/GenBank/DDBJ whole genome shotgun (WGS) entry which is preliminary data.</text>
</comment>
<gene>
    <name evidence="2" type="ORF">G3I29_13875</name>
</gene>
<reference evidence="2 3" key="1">
    <citation type="submission" date="2020-01" db="EMBL/GenBank/DDBJ databases">
        <title>Insect and environment-associated Actinomycetes.</title>
        <authorList>
            <person name="Currrie C."/>
            <person name="Chevrette M."/>
            <person name="Carlson C."/>
            <person name="Stubbendieck R."/>
            <person name="Wendt-Pienkowski E."/>
        </authorList>
    </citation>
    <scope>NUCLEOTIDE SEQUENCE [LARGE SCALE GENOMIC DNA]</scope>
    <source>
        <strain evidence="2 3">SID11342</strain>
    </source>
</reference>
<evidence type="ECO:0000313" key="3">
    <source>
        <dbReference type="Proteomes" id="UP000471293"/>
    </source>
</evidence>
<sequence length="45" mass="5191">MSPAAKPEPRPTPKPTERDPVLEDLIWLQRTREERLAAARALRAR</sequence>
<dbReference type="AlphaFoldDB" id="A0A6N9TYZ9"/>
<protein>
    <submittedName>
        <fullName evidence="2">Uncharacterized protein</fullName>
    </submittedName>
</protein>
<dbReference type="EMBL" id="JAAGLQ010000275">
    <property type="protein sequence ID" value="NEA16598.1"/>
    <property type="molecule type" value="Genomic_DNA"/>
</dbReference>
<evidence type="ECO:0000256" key="1">
    <source>
        <dbReference type="SAM" id="MobiDB-lite"/>
    </source>
</evidence>
<accession>A0A6N9TYZ9</accession>
<name>A0A6N9TYZ9_STRHA</name>
<dbReference type="RefSeq" id="WP_164344907.1">
    <property type="nucleotide sequence ID" value="NZ_JAAGLQ010000275.1"/>
</dbReference>
<organism evidence="2 3">
    <name type="scientific">Streptomyces halstedii</name>
    <dbReference type="NCBI Taxonomy" id="1944"/>
    <lineage>
        <taxon>Bacteria</taxon>
        <taxon>Bacillati</taxon>
        <taxon>Actinomycetota</taxon>
        <taxon>Actinomycetes</taxon>
        <taxon>Kitasatosporales</taxon>
        <taxon>Streptomycetaceae</taxon>
        <taxon>Streptomyces</taxon>
    </lineage>
</organism>